<dbReference type="GO" id="GO:0000166">
    <property type="term" value="F:nucleotide binding"/>
    <property type="evidence" value="ECO:0007669"/>
    <property type="project" value="UniProtKB-KW"/>
</dbReference>
<dbReference type="GO" id="GO:0016787">
    <property type="term" value="F:hydrolase activity"/>
    <property type="evidence" value="ECO:0007669"/>
    <property type="project" value="UniProtKB-KW"/>
</dbReference>
<dbReference type="CDD" id="cd03112">
    <property type="entry name" value="CobW-like"/>
    <property type="match status" value="1"/>
</dbReference>
<evidence type="ECO:0000256" key="2">
    <source>
        <dbReference type="ARBA" id="ARBA00022801"/>
    </source>
</evidence>
<proteinExistence type="inferred from homology"/>
<dbReference type="Proteomes" id="UP000596427">
    <property type="component" value="Chromosome"/>
</dbReference>
<name>A0A974PQ86_9HYPH</name>
<dbReference type="InterPro" id="IPR011629">
    <property type="entry name" value="CobW-like_C"/>
</dbReference>
<evidence type="ECO:0000259" key="7">
    <source>
        <dbReference type="SMART" id="SM00833"/>
    </source>
</evidence>
<evidence type="ECO:0000256" key="4">
    <source>
        <dbReference type="ARBA" id="ARBA00034320"/>
    </source>
</evidence>
<evidence type="ECO:0000256" key="3">
    <source>
        <dbReference type="ARBA" id="ARBA00023186"/>
    </source>
</evidence>
<dbReference type="EMBL" id="CP063362">
    <property type="protein sequence ID" value="QRG07769.1"/>
    <property type="molecule type" value="Genomic_DNA"/>
</dbReference>
<dbReference type="GO" id="GO:0005737">
    <property type="term" value="C:cytoplasm"/>
    <property type="evidence" value="ECO:0007669"/>
    <property type="project" value="TreeGrafter"/>
</dbReference>
<evidence type="ECO:0000256" key="5">
    <source>
        <dbReference type="ARBA" id="ARBA00045658"/>
    </source>
</evidence>
<keyword evidence="9" id="KW-1185">Reference proteome</keyword>
<sequence length="322" mass="34193">MSDIPVVLLTGFLGSGKTTLLNDLLRRPAFRDTAVVINEAGDAGIDHALIETGSDEVLLLEGGCICCRLKGSLNTTLNGLLRRRALDGFAFRRVVVETSGLADPAPILHALIADPLFNRHFSIAGVTTVVDAANFPSTLAHHAEGVTQVALADRILVTKTDLVSPAQLSAVESEVAALNPLAERHLLSHAGHNGGLIWLDPRQEPRPMRRRFAATAVSHAVATASLAFPGRLTREAVDDWLDRIGDLFGGTLLRLKGILQLEELAEPVVLHGVQGLVYSPGTLSAASGGVTENRMVLIGRGMEEQDLQDALTLLAAMARLAA</sequence>
<evidence type="ECO:0000256" key="6">
    <source>
        <dbReference type="ARBA" id="ARBA00049117"/>
    </source>
</evidence>
<keyword evidence="3" id="KW-0143">Chaperone</keyword>
<evidence type="ECO:0000313" key="9">
    <source>
        <dbReference type="Proteomes" id="UP000596427"/>
    </source>
</evidence>
<keyword evidence="2" id="KW-0378">Hydrolase</keyword>
<dbReference type="SUPFAM" id="SSF52540">
    <property type="entry name" value="P-loop containing nucleoside triphosphate hydrolases"/>
    <property type="match status" value="1"/>
</dbReference>
<dbReference type="SUPFAM" id="SSF90002">
    <property type="entry name" value="Hypothetical protein YjiA, C-terminal domain"/>
    <property type="match status" value="1"/>
</dbReference>
<evidence type="ECO:0000256" key="1">
    <source>
        <dbReference type="ARBA" id="ARBA00022741"/>
    </source>
</evidence>
<dbReference type="SMART" id="SM00833">
    <property type="entry name" value="CobW_C"/>
    <property type="match status" value="1"/>
</dbReference>
<keyword evidence="1" id="KW-0547">Nucleotide-binding</keyword>
<protein>
    <submittedName>
        <fullName evidence="8">GTP-binding protein</fullName>
    </submittedName>
</protein>
<dbReference type="RefSeq" id="WP_203194682.1">
    <property type="nucleotide sequence ID" value="NZ_CP063362.1"/>
</dbReference>
<feature type="domain" description="CobW C-terminal" evidence="7">
    <location>
        <begin position="221"/>
        <end position="315"/>
    </location>
</feature>
<dbReference type="InterPro" id="IPR027417">
    <property type="entry name" value="P-loop_NTPase"/>
</dbReference>
<dbReference type="InterPro" id="IPR036627">
    <property type="entry name" value="CobW-likC_sf"/>
</dbReference>
<dbReference type="KEGG" id="xdi:EZH22_05140"/>
<gene>
    <name evidence="8" type="ORF">EZH22_05140</name>
</gene>
<organism evidence="8 9">
    <name type="scientific">Xanthobacter dioxanivorans</name>
    <dbReference type="NCBI Taxonomy" id="2528964"/>
    <lineage>
        <taxon>Bacteria</taxon>
        <taxon>Pseudomonadati</taxon>
        <taxon>Pseudomonadota</taxon>
        <taxon>Alphaproteobacteria</taxon>
        <taxon>Hyphomicrobiales</taxon>
        <taxon>Xanthobacteraceae</taxon>
        <taxon>Xanthobacter</taxon>
    </lineage>
</organism>
<dbReference type="InterPro" id="IPR051316">
    <property type="entry name" value="Zinc-reg_GTPase_activator"/>
</dbReference>
<comment type="similarity">
    <text evidence="4">Belongs to the SIMIBI class G3E GTPase family. ZNG1 subfamily.</text>
</comment>
<dbReference type="InterPro" id="IPR003495">
    <property type="entry name" value="CobW/HypB/UreG_nucleotide-bd"/>
</dbReference>
<dbReference type="PANTHER" id="PTHR13748:SF62">
    <property type="entry name" value="COBW DOMAIN-CONTAINING PROTEIN"/>
    <property type="match status" value="1"/>
</dbReference>
<dbReference type="PANTHER" id="PTHR13748">
    <property type="entry name" value="COBW-RELATED"/>
    <property type="match status" value="1"/>
</dbReference>
<dbReference type="Gene3D" id="3.40.50.300">
    <property type="entry name" value="P-loop containing nucleotide triphosphate hydrolases"/>
    <property type="match status" value="1"/>
</dbReference>
<comment type="catalytic activity">
    <reaction evidence="6">
        <text>GTP + H2O = GDP + phosphate + H(+)</text>
        <dbReference type="Rhea" id="RHEA:19669"/>
        <dbReference type="ChEBI" id="CHEBI:15377"/>
        <dbReference type="ChEBI" id="CHEBI:15378"/>
        <dbReference type="ChEBI" id="CHEBI:37565"/>
        <dbReference type="ChEBI" id="CHEBI:43474"/>
        <dbReference type="ChEBI" id="CHEBI:58189"/>
    </reaction>
    <physiologicalReaction direction="left-to-right" evidence="6">
        <dbReference type="Rhea" id="RHEA:19670"/>
    </physiologicalReaction>
</comment>
<dbReference type="Pfam" id="PF07683">
    <property type="entry name" value="CobW_C"/>
    <property type="match status" value="1"/>
</dbReference>
<dbReference type="AlphaFoldDB" id="A0A974PQ86"/>
<dbReference type="Gene3D" id="3.30.1220.10">
    <property type="entry name" value="CobW-like, C-terminal domain"/>
    <property type="match status" value="1"/>
</dbReference>
<dbReference type="Pfam" id="PF02492">
    <property type="entry name" value="cobW"/>
    <property type="match status" value="1"/>
</dbReference>
<comment type="function">
    <text evidence="5">Zinc chaperone that directly transfers zinc cofactor to target proteins, thereby activating them. Zinc is transferred from the CXCC motif in the GTPase domain to the zinc binding site in target proteins in a process requiring GTP hydrolysis.</text>
</comment>
<reference evidence="8 9" key="1">
    <citation type="submission" date="2020-10" db="EMBL/GenBank/DDBJ databases">
        <title>Degradation of 1,4-Dioxane by Xanthobacter sp. YN2, via a Novel Group-2 Soluble Di-Iron Monooxygenase.</title>
        <authorList>
            <person name="Ma F."/>
            <person name="Wang Y."/>
            <person name="Yang J."/>
            <person name="Guo H."/>
            <person name="Su D."/>
            <person name="Yu L."/>
        </authorList>
    </citation>
    <scope>NUCLEOTIDE SEQUENCE [LARGE SCALE GENOMIC DNA]</scope>
    <source>
        <strain evidence="8 9">YN2</strain>
    </source>
</reference>
<evidence type="ECO:0000313" key="8">
    <source>
        <dbReference type="EMBL" id="QRG07769.1"/>
    </source>
</evidence>
<accession>A0A974PQ86</accession>